<dbReference type="Proteomes" id="UP001500897">
    <property type="component" value="Unassembled WGS sequence"/>
</dbReference>
<dbReference type="InterPro" id="IPR054353">
    <property type="entry name" value="IstA-like_C"/>
</dbReference>
<dbReference type="PROSITE" id="PS50994">
    <property type="entry name" value="INTEGRASE"/>
    <property type="match status" value="1"/>
</dbReference>
<evidence type="ECO:0000256" key="2">
    <source>
        <dbReference type="SAM" id="MobiDB-lite"/>
    </source>
</evidence>
<gene>
    <name evidence="4" type="primary">istA_3</name>
    <name evidence="4" type="ORF">GCM10009759_79680</name>
</gene>
<dbReference type="PANTHER" id="PTHR35004:SF8">
    <property type="entry name" value="TRANSPOSASE RV3428C-RELATED"/>
    <property type="match status" value="1"/>
</dbReference>
<dbReference type="RefSeq" id="WP_380276243.1">
    <property type="nucleotide sequence ID" value="NZ_BAAANS010000140.1"/>
</dbReference>
<proteinExistence type="inferred from homology"/>
<dbReference type="Pfam" id="PF22483">
    <property type="entry name" value="Mu-transpos_C_2"/>
    <property type="match status" value="1"/>
</dbReference>
<name>A0ABN2YJW8_9ACTN</name>
<dbReference type="Gene3D" id="3.30.420.10">
    <property type="entry name" value="Ribonuclease H-like superfamily/Ribonuclease H"/>
    <property type="match status" value="1"/>
</dbReference>
<dbReference type="PANTHER" id="PTHR35004">
    <property type="entry name" value="TRANSPOSASE RV3428C-RELATED"/>
    <property type="match status" value="1"/>
</dbReference>
<comment type="similarity">
    <text evidence="1">Belongs to the transposase IS21/IS408/IS1162 family.</text>
</comment>
<dbReference type="EMBL" id="BAAANS010000140">
    <property type="protein sequence ID" value="GAA2127265.1"/>
    <property type="molecule type" value="Genomic_DNA"/>
</dbReference>
<dbReference type="Pfam" id="PF00665">
    <property type="entry name" value="rve"/>
    <property type="match status" value="1"/>
</dbReference>
<comment type="caution">
    <text evidence="4">The sequence shown here is derived from an EMBL/GenBank/DDBJ whole genome shotgun (WGS) entry which is preliminary data.</text>
</comment>
<reference evidence="4 5" key="1">
    <citation type="journal article" date="2019" name="Int. J. Syst. Evol. Microbiol.">
        <title>The Global Catalogue of Microorganisms (GCM) 10K type strain sequencing project: providing services to taxonomists for standard genome sequencing and annotation.</title>
        <authorList>
            <consortium name="The Broad Institute Genomics Platform"/>
            <consortium name="The Broad Institute Genome Sequencing Center for Infectious Disease"/>
            <person name="Wu L."/>
            <person name="Ma J."/>
        </authorList>
    </citation>
    <scope>NUCLEOTIDE SEQUENCE [LARGE SCALE GENOMIC DNA]</scope>
    <source>
        <strain evidence="4 5">JCM 14559</strain>
    </source>
</reference>
<keyword evidence="5" id="KW-1185">Reference proteome</keyword>
<evidence type="ECO:0000259" key="3">
    <source>
        <dbReference type="PROSITE" id="PS50994"/>
    </source>
</evidence>
<sequence>MVDIVEIYVHWYAGRSKNQLAASLGVDRKTIRKYLAPAEASGMAPGGPPMSEADWGKLIKSWFPELARRRLNQVTWAEIEPHRDLVKGLLETTTVTTIHQRLRDEGKLAVSLSTFRRWVTENLPDESARSKVTVLRDDVEPGSEAQIDYGFLGQWINPSTGKRHRIWAFVMVLPCSRHMFVRPVVHMDQHAWTQAHVEAFRFFGGVPRRLVPDNLRTAVDRPDLYDPKINKSYAELATYYGALVDPARAAKPKDKPRVERPMPYVRDSFWSGREFTSVEQMQAEALTWSAGTAGRRQCRPLGGASPLSVFEAVEAKALLPLPDKPFVLARWSTAAVGPDIHIKVGRTLYSVPWKLIGRKVDVRSTATMVQVFHEGELVKTHAALDQGKRTDRGDYPPEKIAFQMKTPIWCRSQSPEVGDACREVIDQLLEVNALYRLRAAQGILGLRKKYGDQRLEAACTKAIAVGDPSYRTIKGILIAGTETDPEPETGDAGAAAFLHGPEGLFAASIPSQTSGELEGTPGHADADDTEEAAR</sequence>
<dbReference type="InterPro" id="IPR036397">
    <property type="entry name" value="RNaseH_sf"/>
</dbReference>
<feature type="domain" description="Integrase catalytic" evidence="3">
    <location>
        <begin position="137"/>
        <end position="314"/>
    </location>
</feature>
<evidence type="ECO:0000313" key="5">
    <source>
        <dbReference type="Proteomes" id="UP001500897"/>
    </source>
</evidence>
<dbReference type="SUPFAM" id="SSF53098">
    <property type="entry name" value="Ribonuclease H-like"/>
    <property type="match status" value="1"/>
</dbReference>
<dbReference type="NCBIfam" id="NF033546">
    <property type="entry name" value="transpos_IS21"/>
    <property type="match status" value="1"/>
</dbReference>
<evidence type="ECO:0000256" key="1">
    <source>
        <dbReference type="ARBA" id="ARBA00009277"/>
    </source>
</evidence>
<evidence type="ECO:0000313" key="4">
    <source>
        <dbReference type="EMBL" id="GAA2127265.1"/>
    </source>
</evidence>
<dbReference type="InterPro" id="IPR001584">
    <property type="entry name" value="Integrase_cat-core"/>
</dbReference>
<feature type="region of interest" description="Disordered" evidence="2">
    <location>
        <begin position="506"/>
        <end position="534"/>
    </location>
</feature>
<organism evidence="4 5">
    <name type="scientific">Kitasatospora saccharophila</name>
    <dbReference type="NCBI Taxonomy" id="407973"/>
    <lineage>
        <taxon>Bacteria</taxon>
        <taxon>Bacillati</taxon>
        <taxon>Actinomycetota</taxon>
        <taxon>Actinomycetes</taxon>
        <taxon>Kitasatosporales</taxon>
        <taxon>Streptomycetaceae</taxon>
        <taxon>Kitasatospora</taxon>
    </lineage>
</organism>
<dbReference type="InterPro" id="IPR012337">
    <property type="entry name" value="RNaseH-like_sf"/>
</dbReference>
<accession>A0ABN2YJW8</accession>
<protein>
    <submittedName>
        <fullName evidence="4">IS21 family transposase</fullName>
    </submittedName>
</protein>